<dbReference type="Gene3D" id="3.90.700.10">
    <property type="entry name" value="Succinate dehydrogenase/fumarate reductase flavoprotein, catalytic domain"/>
    <property type="match status" value="1"/>
</dbReference>
<proteinExistence type="predicted"/>
<dbReference type="GO" id="GO:0033765">
    <property type="term" value="F:steroid dehydrogenase activity, acting on the CH-CH group of donors"/>
    <property type="evidence" value="ECO:0007669"/>
    <property type="project" value="UniProtKB-ARBA"/>
</dbReference>
<dbReference type="PANTHER" id="PTHR43260:SF1">
    <property type="entry name" value="KSDD-LIKE STEROID DEHYDROGENASE RV0785"/>
    <property type="match status" value="1"/>
</dbReference>
<dbReference type="InterPro" id="IPR014614">
    <property type="entry name" value="KsdD_DH"/>
</dbReference>
<accession>A0A2A5J4H4</accession>
<sequence length="551" mass="60513">MSEQADVIVVGAGLAGLVATYELTRAGRKVLVVEQENAANLGAQAFWSLGGLFLVNSPEQRRLGIKDSLELAMQDWMGTAGFDREREDHWPRQWAKAYVEFAAGDKRQYLHDLGLRLMPNVGWAERGRGMALGHGNSVPRFHLTWGTGPGVVDVFLTKVIAAQKRGLVTFKHRHQVDQLVVTDGAVTGVRGTVLEPSSDLRGVKSSRTPIGEFEFAAQAVVVTSGGIGGNYELVKKNWPERLGTAPKHMLTGVPAHVDGRMLEITESAGGNIVNRDRMWHYTEGIQNWNPIWPNHGIRIIPGPSSMWFDATGKRLPVPNFPGFDTMGTFKYILDSGHEYTWFILDQKIIEKEFALSGSEQNPDFTNRDFKLLLERIKKGAPGPVEAFKQKGADFVVRNNLRDLVDGMNALTDEPLLDYEDIEREMIARDREVDNKYSKDFQVTAIHGARNLLADKIVRVVAPHKILDPKNGPLIAVRLHLLTRKTLGGLETNLDSQVIKADGSVFDGLYAAGEVAGFGGGGVHGYSALEGTFLGGCIFSGRAAGRALARDL</sequence>
<dbReference type="AlphaFoldDB" id="A0A2A5J4H4"/>
<evidence type="ECO:0000259" key="3">
    <source>
        <dbReference type="Pfam" id="PF00890"/>
    </source>
</evidence>
<gene>
    <name evidence="4" type="ORF">CHR55_25895</name>
</gene>
<reference evidence="4 5" key="1">
    <citation type="submission" date="2017-07" db="EMBL/GenBank/DDBJ databases">
        <title>Draft sequence of Rhodococcus enclensis 23b-28.</title>
        <authorList>
            <person name="Besaury L."/>
            <person name="Sancelme M."/>
            <person name="Amato P."/>
            <person name="Lallement A."/>
            <person name="Delort A.-M."/>
        </authorList>
    </citation>
    <scope>NUCLEOTIDE SEQUENCE [LARGE SCALE GENOMIC DNA]</scope>
    <source>
        <strain evidence="4 5">23b-28</strain>
    </source>
</reference>
<comment type="caution">
    <text evidence="4">The sequence shown here is derived from an EMBL/GenBank/DDBJ whole genome shotgun (WGS) entry which is preliminary data.</text>
</comment>
<dbReference type="InterPro" id="IPR036188">
    <property type="entry name" value="FAD/NAD-bd_sf"/>
</dbReference>
<protein>
    <submittedName>
        <fullName evidence="4">FAD-binding dehydrogenase</fullName>
    </submittedName>
</protein>
<evidence type="ECO:0000313" key="5">
    <source>
        <dbReference type="Proteomes" id="UP000230886"/>
    </source>
</evidence>
<feature type="domain" description="FAD-dependent oxidoreductase 2 FAD-binding" evidence="3">
    <location>
        <begin position="6"/>
        <end position="533"/>
    </location>
</feature>
<name>A0A2A5J4H4_RHOSG</name>
<dbReference type="EMBL" id="NOVD01000030">
    <property type="protein sequence ID" value="PCK24423.1"/>
    <property type="molecule type" value="Genomic_DNA"/>
</dbReference>
<organism evidence="4 5">
    <name type="scientific">Rhodococcus qingshengii</name>
    <dbReference type="NCBI Taxonomy" id="334542"/>
    <lineage>
        <taxon>Bacteria</taxon>
        <taxon>Bacillati</taxon>
        <taxon>Actinomycetota</taxon>
        <taxon>Actinomycetes</taxon>
        <taxon>Mycobacteriales</taxon>
        <taxon>Nocardiaceae</taxon>
        <taxon>Rhodococcus</taxon>
        <taxon>Rhodococcus erythropolis group</taxon>
    </lineage>
</organism>
<dbReference type="InterPro" id="IPR003953">
    <property type="entry name" value="FAD-dep_OxRdtase_2_FAD-bd"/>
</dbReference>
<evidence type="ECO:0000256" key="1">
    <source>
        <dbReference type="ARBA" id="ARBA00022630"/>
    </source>
</evidence>
<evidence type="ECO:0000313" key="4">
    <source>
        <dbReference type="EMBL" id="PCK24423.1"/>
    </source>
</evidence>
<dbReference type="NCBIfam" id="NF009472">
    <property type="entry name" value="PRK12834.1"/>
    <property type="match status" value="1"/>
</dbReference>
<keyword evidence="2" id="KW-0560">Oxidoreductase</keyword>
<dbReference type="PIRSF" id="PIRSF036654">
    <property type="entry name" value="UCP036654"/>
    <property type="match status" value="1"/>
</dbReference>
<dbReference type="PANTHER" id="PTHR43260">
    <property type="entry name" value="3-KETOSTEROID-DELTA-1-DEHYDROGENASE"/>
    <property type="match status" value="1"/>
</dbReference>
<dbReference type="RefSeq" id="WP_099698385.1">
    <property type="nucleotide sequence ID" value="NZ_JAGIXV010000013.1"/>
</dbReference>
<dbReference type="Proteomes" id="UP000230886">
    <property type="component" value="Unassembled WGS sequence"/>
</dbReference>
<evidence type="ECO:0000256" key="2">
    <source>
        <dbReference type="ARBA" id="ARBA00023002"/>
    </source>
</evidence>
<dbReference type="PRINTS" id="PR00420">
    <property type="entry name" value="RNGMNOXGNASE"/>
</dbReference>
<dbReference type="InterPro" id="IPR027477">
    <property type="entry name" value="Succ_DH/fumarate_Rdtase_cat_sf"/>
</dbReference>
<dbReference type="Pfam" id="PF00890">
    <property type="entry name" value="FAD_binding_2"/>
    <property type="match status" value="1"/>
</dbReference>
<dbReference type="Gene3D" id="3.50.50.60">
    <property type="entry name" value="FAD/NAD(P)-binding domain"/>
    <property type="match status" value="1"/>
</dbReference>
<keyword evidence="1" id="KW-0285">Flavoprotein</keyword>
<dbReference type="SUPFAM" id="SSF51905">
    <property type="entry name" value="FAD/NAD(P)-binding domain"/>
    <property type="match status" value="1"/>
</dbReference>